<comment type="caution">
    <text evidence="1">The sequence shown here is derived from an EMBL/GenBank/DDBJ whole genome shotgun (WGS) entry which is preliminary data.</text>
</comment>
<dbReference type="EMBL" id="JAHSQO010000007">
    <property type="protein sequence ID" value="MBY8918822.1"/>
    <property type="molecule type" value="Genomic_DNA"/>
</dbReference>
<name>A0ABS7RD27_9HYPH</name>
<keyword evidence="2" id="KW-1185">Reference proteome</keyword>
<dbReference type="Proteomes" id="UP000777661">
    <property type="component" value="Unassembled WGS sequence"/>
</dbReference>
<evidence type="ECO:0000313" key="2">
    <source>
        <dbReference type="Proteomes" id="UP000777661"/>
    </source>
</evidence>
<sequence>MAQGDSFAASVADWCHAVDGATEAIFKESVQELVAEADRLLTQMVYEAPASPNYRRTGFLRSSVRVSRTSIPLADRPQGVPDADYLAEITVVIAGAELGETLYVGYTANYAGFVHFGTSRMAGRPWVQMVAQRWPAIVAAKEAELKGRLGL</sequence>
<accession>A0ABS7RD27</accession>
<proteinExistence type="predicted"/>
<evidence type="ECO:0000313" key="1">
    <source>
        <dbReference type="EMBL" id="MBY8918822.1"/>
    </source>
</evidence>
<protein>
    <submittedName>
        <fullName evidence="1">HK97 gp10 family phage protein</fullName>
    </submittedName>
</protein>
<gene>
    <name evidence="1" type="ORF">KVG22_19630</name>
</gene>
<organism evidence="1 2">
    <name type="scientific">Nitratireductor rhodophyticola</name>
    <dbReference type="NCBI Taxonomy" id="2854036"/>
    <lineage>
        <taxon>Bacteria</taxon>
        <taxon>Pseudomonadati</taxon>
        <taxon>Pseudomonadota</taxon>
        <taxon>Alphaproteobacteria</taxon>
        <taxon>Hyphomicrobiales</taxon>
        <taxon>Phyllobacteriaceae</taxon>
        <taxon>Nitratireductor</taxon>
    </lineage>
</organism>
<reference evidence="1 2" key="1">
    <citation type="submission" date="2021-06" db="EMBL/GenBank/DDBJ databases">
        <title>Nitratireductor porphyridii sp. nov., isolated from a small marine red alga, Porphyridium purpureum in South Korea.</title>
        <authorList>
            <person name="Kim K.H."/>
            <person name="Kristyanto S."/>
            <person name="Jeon C.O."/>
        </authorList>
    </citation>
    <scope>NUCLEOTIDE SEQUENCE [LARGE SCALE GENOMIC DNA]</scope>
    <source>
        <strain evidence="1 2">R6</strain>
    </source>
</reference>